<protein>
    <submittedName>
        <fullName evidence="1">Uncharacterized protein</fullName>
    </submittedName>
</protein>
<organism evidence="1 2">
    <name type="scientific">Thermofilum adornatum 1505</name>
    <dbReference type="NCBI Taxonomy" id="697581"/>
    <lineage>
        <taxon>Archaea</taxon>
        <taxon>Thermoproteota</taxon>
        <taxon>Thermoprotei</taxon>
        <taxon>Thermofilales</taxon>
        <taxon>Thermofilaceae</taxon>
        <taxon>Thermofilum</taxon>
    </lineage>
</organism>
<name>A0A3G1A7B0_9CREN</name>
<accession>A0A3G1A7B0</accession>
<sequence length="49" mass="5249">MASPSSSSLPTYYSKKTIYTVIALIPSSISKACNYITIKLPPKGNKTPS</sequence>
<dbReference type="KEGG" id="tcb:TCARB_1856"/>
<dbReference type="Proteomes" id="UP000266720">
    <property type="component" value="Chromosome"/>
</dbReference>
<evidence type="ECO:0000313" key="1">
    <source>
        <dbReference type="EMBL" id="AJB42892.1"/>
    </source>
</evidence>
<dbReference type="AlphaFoldDB" id="A0A3G1A7B0"/>
<proteinExistence type="predicted"/>
<gene>
    <name evidence="1" type="ORF">TCARB_1856</name>
</gene>
<reference evidence="2" key="1">
    <citation type="book" date="2010" name="EXTREMOPHILES" publisher="0:0-0">
        <title>Complete genome sequences of ten hyperthermophilic archaea reveal their metabolic capabilities and possible ecological roles.</title>
        <editorList>
            <person name="?"/>
        </editorList>
        <authorList>
            <person name="Ravin N.V."/>
            <person name="Mardanov A.V."/>
            <person name="Bonch-Osmolovskaya E.A."/>
            <person name="Skryabin K.G."/>
        </authorList>
    </citation>
    <scope>NUCLEOTIDE SEQUENCE [LARGE SCALE GENOMIC DNA]</scope>
    <source>
        <strain evidence="2">1505</strain>
    </source>
</reference>
<evidence type="ECO:0000313" key="2">
    <source>
        <dbReference type="Proteomes" id="UP000266720"/>
    </source>
</evidence>
<dbReference type="EMBL" id="CP007493">
    <property type="protein sequence ID" value="AJB42892.1"/>
    <property type="molecule type" value="Genomic_DNA"/>
</dbReference>